<reference evidence="2" key="1">
    <citation type="submission" date="2020-09" db="EMBL/GenBank/DDBJ databases">
        <title>Genome-Enabled Discovery of Anthraquinone Biosynthesis in Senna tora.</title>
        <authorList>
            <person name="Kang S.-H."/>
            <person name="Pandey R.P."/>
            <person name="Lee C.-M."/>
            <person name="Sim J.-S."/>
            <person name="Jeong J.-T."/>
            <person name="Choi B.-S."/>
            <person name="Jung M."/>
            <person name="Ginzburg D."/>
            <person name="Zhao K."/>
            <person name="Won S.Y."/>
            <person name="Oh T.-J."/>
            <person name="Yu Y."/>
            <person name="Kim N.-H."/>
            <person name="Lee O.R."/>
            <person name="Lee T.-H."/>
            <person name="Bashyal P."/>
            <person name="Kim T.-S."/>
            <person name="Lee W.-H."/>
            <person name="Kawkins C."/>
            <person name="Kim C.-K."/>
            <person name="Kim J.S."/>
            <person name="Ahn B.O."/>
            <person name="Rhee S.Y."/>
            <person name="Sohng J.K."/>
        </authorList>
    </citation>
    <scope>NUCLEOTIDE SEQUENCE</scope>
    <source>
        <tissue evidence="2">Leaf</tissue>
    </source>
</reference>
<evidence type="ECO:0000259" key="1">
    <source>
        <dbReference type="Pfam" id="PF13020"/>
    </source>
</evidence>
<dbReference type="PANTHER" id="PTHR32387">
    <property type="entry name" value="WU:FJ29H11"/>
    <property type="match status" value="1"/>
</dbReference>
<dbReference type="GO" id="GO:0048364">
    <property type="term" value="P:root development"/>
    <property type="evidence" value="ECO:0007669"/>
    <property type="project" value="TreeGrafter"/>
</dbReference>
<name>A0A834SPD3_9FABA</name>
<organism evidence="2 3">
    <name type="scientific">Senna tora</name>
    <dbReference type="NCBI Taxonomy" id="362788"/>
    <lineage>
        <taxon>Eukaryota</taxon>
        <taxon>Viridiplantae</taxon>
        <taxon>Streptophyta</taxon>
        <taxon>Embryophyta</taxon>
        <taxon>Tracheophyta</taxon>
        <taxon>Spermatophyta</taxon>
        <taxon>Magnoliopsida</taxon>
        <taxon>eudicotyledons</taxon>
        <taxon>Gunneridae</taxon>
        <taxon>Pentapetalae</taxon>
        <taxon>rosids</taxon>
        <taxon>fabids</taxon>
        <taxon>Fabales</taxon>
        <taxon>Fabaceae</taxon>
        <taxon>Caesalpinioideae</taxon>
        <taxon>Cassia clade</taxon>
        <taxon>Senna</taxon>
    </lineage>
</organism>
<dbReference type="EMBL" id="JAAIUW010000012">
    <property type="protein sequence ID" value="KAF7807151.1"/>
    <property type="molecule type" value="Genomic_DNA"/>
</dbReference>
<dbReference type="AlphaFoldDB" id="A0A834SPD3"/>
<dbReference type="GO" id="GO:0010305">
    <property type="term" value="P:leaf vascular tissue pattern formation"/>
    <property type="evidence" value="ECO:0007669"/>
    <property type="project" value="TreeGrafter"/>
</dbReference>
<evidence type="ECO:0000313" key="3">
    <source>
        <dbReference type="Proteomes" id="UP000634136"/>
    </source>
</evidence>
<dbReference type="GO" id="GO:0009793">
    <property type="term" value="P:embryo development ending in seed dormancy"/>
    <property type="evidence" value="ECO:0007669"/>
    <property type="project" value="TreeGrafter"/>
</dbReference>
<keyword evidence="3" id="KW-1185">Reference proteome</keyword>
<dbReference type="InterPro" id="IPR052957">
    <property type="entry name" value="Auxin_embryo_med"/>
</dbReference>
<evidence type="ECO:0000313" key="2">
    <source>
        <dbReference type="EMBL" id="KAF7807151.1"/>
    </source>
</evidence>
<feature type="domain" description="Protein NO VEIN C-terminal" evidence="1">
    <location>
        <begin position="361"/>
        <end position="446"/>
    </location>
</feature>
<sequence>MILVSNVTLVHYVQVVTREAIYHGIADCSVKTSLINWVLPYAQRYVHKRHNDKYVKLKQSGFDVLNHLKVIVVEKLYYRNVIKSCGSVSKKRVECSCLLQENILYTTQESDHHSLFMELSRLLFDGTPELHFANFLHMITTMVESGSSMEQVEFFISTSQNVPKLLNEGSVWALSLSSLMDNDNLQLPDHFPLTNEQFFSLPDHVPLTNEQIFSRRKTVNTKWPPADWKTAPDFNYARAYGFKTQAAQTSSCIETKNDEFEIVKSTPVCADPESIATDWTIKDEAAAGSVSLVLRESVNMEGQSSQDCYQTAFDLHTESRSVTLAEALDEPSSSSPAFSRRDKLQTGTFDAAQARVTGRLGELLACKYYVGKVGKASVKWVNEVNETGLPYDLVIGHETSKEFIEVKATRSPKKDWFIITMREWQFAFEKGDSFSIAHVALMRDNVAKITIFKNPVRLCQLGELQLAVMMPRQQQQQEFSIVS</sequence>
<dbReference type="PANTHER" id="PTHR32387:SF0">
    <property type="entry name" value="PROTEIN NO VEIN"/>
    <property type="match status" value="1"/>
</dbReference>
<gene>
    <name evidence="2" type="ORF">G2W53_039312</name>
</gene>
<dbReference type="Pfam" id="PF13020">
    <property type="entry name" value="NOV_C"/>
    <property type="match status" value="1"/>
</dbReference>
<proteinExistence type="predicted"/>
<dbReference type="OrthoDB" id="1262810at2759"/>
<protein>
    <recommendedName>
        <fullName evidence="1">Protein NO VEIN C-terminal domain-containing protein</fullName>
    </recommendedName>
</protein>
<comment type="caution">
    <text evidence="2">The sequence shown here is derived from an EMBL/GenBank/DDBJ whole genome shotgun (WGS) entry which is preliminary data.</text>
</comment>
<accession>A0A834SPD3</accession>
<dbReference type="GO" id="GO:0005634">
    <property type="term" value="C:nucleus"/>
    <property type="evidence" value="ECO:0007669"/>
    <property type="project" value="TreeGrafter"/>
</dbReference>
<dbReference type="InterPro" id="IPR024975">
    <property type="entry name" value="NOV_C"/>
</dbReference>
<dbReference type="Proteomes" id="UP000634136">
    <property type="component" value="Unassembled WGS sequence"/>
</dbReference>